<dbReference type="OrthoDB" id="185373at2759"/>
<reference evidence="1" key="1">
    <citation type="journal article" date="2020" name="Stud. Mycol.">
        <title>101 Dothideomycetes genomes: a test case for predicting lifestyles and emergence of pathogens.</title>
        <authorList>
            <person name="Haridas S."/>
            <person name="Albert R."/>
            <person name="Binder M."/>
            <person name="Bloem J."/>
            <person name="Labutti K."/>
            <person name="Salamov A."/>
            <person name="Andreopoulos B."/>
            <person name="Baker S."/>
            <person name="Barry K."/>
            <person name="Bills G."/>
            <person name="Bluhm B."/>
            <person name="Cannon C."/>
            <person name="Castanera R."/>
            <person name="Culley D."/>
            <person name="Daum C."/>
            <person name="Ezra D."/>
            <person name="Gonzalez J."/>
            <person name="Henrissat B."/>
            <person name="Kuo A."/>
            <person name="Liang C."/>
            <person name="Lipzen A."/>
            <person name="Lutzoni F."/>
            <person name="Magnuson J."/>
            <person name="Mondo S."/>
            <person name="Nolan M."/>
            <person name="Ohm R."/>
            <person name="Pangilinan J."/>
            <person name="Park H.-J."/>
            <person name="Ramirez L."/>
            <person name="Alfaro M."/>
            <person name="Sun H."/>
            <person name="Tritt A."/>
            <person name="Yoshinaga Y."/>
            <person name="Zwiers L.-H."/>
            <person name="Turgeon B."/>
            <person name="Goodwin S."/>
            <person name="Spatafora J."/>
            <person name="Crous P."/>
            <person name="Grigoriev I."/>
        </authorList>
    </citation>
    <scope>NUCLEOTIDE SEQUENCE</scope>
    <source>
        <strain evidence="1">CBS 125425</strain>
    </source>
</reference>
<keyword evidence="2" id="KW-1185">Reference proteome</keyword>
<dbReference type="Proteomes" id="UP000799444">
    <property type="component" value="Unassembled WGS sequence"/>
</dbReference>
<comment type="caution">
    <text evidence="1">The sequence shown here is derived from an EMBL/GenBank/DDBJ whole genome shotgun (WGS) entry which is preliminary data.</text>
</comment>
<dbReference type="AlphaFoldDB" id="A0A9P4V3I0"/>
<evidence type="ECO:0000313" key="2">
    <source>
        <dbReference type="Proteomes" id="UP000799444"/>
    </source>
</evidence>
<evidence type="ECO:0000313" key="1">
    <source>
        <dbReference type="EMBL" id="KAF2735361.1"/>
    </source>
</evidence>
<sequence>MSMPLRASVASLICPFTPFLLPRLARPSIRLSATWLQSTRPVQRVYVQQRGLKISKHKIRARQALERKAEDELEDQQRLVKDFEAACSRRAVSRMTALYPQFTRSPLLRREHTRLIANALHNALRTRHASQEDRENLSLLVERLVQDIRSGTLPPHPRAHVHVLGIYKLSKKYDEGMAFWQWLVRRDDTHLDPAVYGAAIELMAEQGSTKLADLENLYTEAIKRFPGTFAEYHLSPDAIVPDRTQSTSISGLPVILLQGILTARMYARDWTRAYLALDTVLRLYPTQTPSRFFELFIFQRPIAEAYSVFMIACRSGQLLKPSILTTILAELGSVMKFSSTLEDRVTLLRAMGDVIYAYLEAGGSIEGPHIGSFLNAFGRLLNNRPFDLDYKGDESLLRDSIVRTAHDTVSALIQAGMPPHSQVFVSLLNLAGLYRVPSLLESTLQDIAKLQLDLGPIGRRNALLSCGSVRNPDLVKQHWLRIVSQAEAGGEQIVYDDWVTFARACQRAELGSYFNEQAALLSHTLTTRTLNNAVRVLEEPELGRPLAPLPLMAISDFDENLQKISGRMRDVAAIVMSGQPLDFNNTPFSVFLDPHRRLLAPPPELRAVYDVLTTDPHQPPPPAIEGSQPLPVRKSSTGLPLDELRFQNWVAIMELMSEAEASEAEFQRRLDKAIAEGRRLEKMPYVMSFRKPMDSTEENGIEDAEERQHRLRIRVRELRTPPSLSRGG</sequence>
<protein>
    <submittedName>
        <fullName evidence="1">Uncharacterized protein</fullName>
    </submittedName>
</protein>
<proteinExistence type="predicted"/>
<name>A0A9P4V3I0_9PLEO</name>
<organism evidence="1 2">
    <name type="scientific">Polyplosphaeria fusca</name>
    <dbReference type="NCBI Taxonomy" id="682080"/>
    <lineage>
        <taxon>Eukaryota</taxon>
        <taxon>Fungi</taxon>
        <taxon>Dikarya</taxon>
        <taxon>Ascomycota</taxon>
        <taxon>Pezizomycotina</taxon>
        <taxon>Dothideomycetes</taxon>
        <taxon>Pleosporomycetidae</taxon>
        <taxon>Pleosporales</taxon>
        <taxon>Tetraplosphaeriaceae</taxon>
        <taxon>Polyplosphaeria</taxon>
    </lineage>
</organism>
<accession>A0A9P4V3I0</accession>
<dbReference type="EMBL" id="ML996136">
    <property type="protein sequence ID" value="KAF2735361.1"/>
    <property type="molecule type" value="Genomic_DNA"/>
</dbReference>
<gene>
    <name evidence="1" type="ORF">EJ04DRAFT_576159</name>
</gene>